<evidence type="ECO:0000256" key="1">
    <source>
        <dbReference type="SAM" id="MobiDB-lite"/>
    </source>
</evidence>
<dbReference type="AlphaFoldDB" id="A0A1K1PRC7"/>
<keyword evidence="2" id="KW-0732">Signal</keyword>
<proteinExistence type="predicted"/>
<feature type="chain" id="PRO_5039498459" description="TraB family protein" evidence="2">
    <location>
        <begin position="23"/>
        <end position="349"/>
    </location>
</feature>
<accession>A0A1K1PRC7</accession>
<evidence type="ECO:0008006" key="5">
    <source>
        <dbReference type="Google" id="ProtNLM"/>
    </source>
</evidence>
<feature type="region of interest" description="Disordered" evidence="1">
    <location>
        <begin position="33"/>
        <end position="53"/>
    </location>
</feature>
<dbReference type="PROSITE" id="PS51257">
    <property type="entry name" value="PROKAR_LIPOPROTEIN"/>
    <property type="match status" value="1"/>
</dbReference>
<dbReference type="InterPro" id="IPR047111">
    <property type="entry name" value="YbaP-like"/>
</dbReference>
<protein>
    <recommendedName>
        <fullName evidence="5">TraB family protein</fullName>
    </recommendedName>
</protein>
<gene>
    <name evidence="3" type="ORF">SAMN02910280_0082</name>
</gene>
<evidence type="ECO:0000313" key="4">
    <source>
        <dbReference type="Proteomes" id="UP000183461"/>
    </source>
</evidence>
<dbReference type="CDD" id="cd14789">
    <property type="entry name" value="Tiki"/>
    <property type="match status" value="1"/>
</dbReference>
<evidence type="ECO:0000256" key="2">
    <source>
        <dbReference type="SAM" id="SignalP"/>
    </source>
</evidence>
<dbReference type="InterPro" id="IPR002816">
    <property type="entry name" value="TraB/PrgY/GumN_fam"/>
</dbReference>
<reference evidence="3 4" key="1">
    <citation type="submission" date="2016-11" db="EMBL/GenBank/DDBJ databases">
        <authorList>
            <person name="Jaros S."/>
            <person name="Januszkiewicz K."/>
            <person name="Wedrychowicz H."/>
        </authorList>
    </citation>
    <scope>NUCLEOTIDE SEQUENCE [LARGE SCALE GENOMIC DNA]</scope>
    <source>
        <strain evidence="3 4">YL228</strain>
    </source>
</reference>
<dbReference type="EMBL" id="FPIP01000010">
    <property type="protein sequence ID" value="SFW50248.1"/>
    <property type="molecule type" value="Genomic_DNA"/>
</dbReference>
<feature type="compositionally biased region" description="Polar residues" evidence="1">
    <location>
        <begin position="37"/>
        <end position="53"/>
    </location>
</feature>
<dbReference type="Proteomes" id="UP000183461">
    <property type="component" value="Unassembled WGS sequence"/>
</dbReference>
<dbReference type="Pfam" id="PF01963">
    <property type="entry name" value="TraB_PrgY_gumN"/>
    <property type="match status" value="1"/>
</dbReference>
<dbReference type="RefSeq" id="WP_072301147.1">
    <property type="nucleotide sequence ID" value="NZ_FPIP01000010.1"/>
</dbReference>
<evidence type="ECO:0000313" key="3">
    <source>
        <dbReference type="EMBL" id="SFW50248.1"/>
    </source>
</evidence>
<organism evidence="3 4">
    <name type="scientific">Ruminococcus flavefaciens</name>
    <dbReference type="NCBI Taxonomy" id="1265"/>
    <lineage>
        <taxon>Bacteria</taxon>
        <taxon>Bacillati</taxon>
        <taxon>Bacillota</taxon>
        <taxon>Clostridia</taxon>
        <taxon>Eubacteriales</taxon>
        <taxon>Oscillospiraceae</taxon>
        <taxon>Ruminococcus</taxon>
    </lineage>
</organism>
<sequence length="349" mass="39399">MRKKGFFAALMAVLFAFSAASCDNELHVDVKSKTSEQETTASEGEKGTQSAETNTIANDINSYITVKESKPALWKVTDTNTGTELYMFGMVYFMTDNTLPLPDYVMDAYKKSDTIAVEYDMSNMAQDMEKMQEFYSHMVYTDGTAITDHISEETYKKAKDYLSKNFFYNNMMDGYSAGFWASQVNAVAVGNVKNLIMETLDSRFVSMAKMENKKIVSLGDADSQLKAMDASTDELSDFMISDTIRRAENVSGFTKNLADQYDYWAKGDVDPLAEELYWLDRSSDLDDDYEAYLDATLYQKNRDFSARIKEMLANGESPFVIVNVTCFSGEKGIDDMLTAEGYKVERVDK</sequence>
<dbReference type="PANTHER" id="PTHR40590">
    <property type="entry name" value="CYTOPLASMIC PROTEIN-RELATED"/>
    <property type="match status" value="1"/>
</dbReference>
<dbReference type="PANTHER" id="PTHR40590:SF1">
    <property type="entry name" value="CYTOPLASMIC PROTEIN"/>
    <property type="match status" value="1"/>
</dbReference>
<name>A0A1K1PRC7_RUMFL</name>
<feature type="signal peptide" evidence="2">
    <location>
        <begin position="1"/>
        <end position="22"/>
    </location>
</feature>